<name>A0A0M9G2L8_LEPPY</name>
<organism evidence="1 2">
    <name type="scientific">Leptomonas pyrrhocoris</name>
    <name type="common">Firebug parasite</name>
    <dbReference type="NCBI Taxonomy" id="157538"/>
    <lineage>
        <taxon>Eukaryota</taxon>
        <taxon>Discoba</taxon>
        <taxon>Euglenozoa</taxon>
        <taxon>Kinetoplastea</taxon>
        <taxon>Metakinetoplastina</taxon>
        <taxon>Trypanosomatida</taxon>
        <taxon>Trypanosomatidae</taxon>
        <taxon>Leishmaniinae</taxon>
        <taxon>Leptomonas</taxon>
    </lineage>
</organism>
<proteinExistence type="predicted"/>
<keyword evidence="2" id="KW-1185">Reference proteome</keyword>
<dbReference type="OrthoDB" id="271206at2759"/>
<gene>
    <name evidence="1" type="ORF">ABB37_04492</name>
</gene>
<dbReference type="OMA" id="IYNEAMC"/>
<comment type="caution">
    <text evidence="1">The sequence shown here is derived from an EMBL/GenBank/DDBJ whole genome shotgun (WGS) entry which is preliminary data.</text>
</comment>
<evidence type="ECO:0000313" key="2">
    <source>
        <dbReference type="Proteomes" id="UP000037923"/>
    </source>
</evidence>
<sequence length="429" mass="48783">MTEYKKLVALTDLLSADVTNLCSSIAKATHVAEDGKKGANAAAPSNTVADPEQLYLVSSRIYQSIVDGCPRIRKMVLKARETDPNKQIYNETMCRKIEELLKSFCSILQQLVPSFSSENVEPQNASQESKAENTNPVEVVLGIDFDVEAIMERSPALEKAEEVHNQYILKRSQEEAWQSRVEHGLSDVVTFESQNRFVVAAEEKFDRAALVERKRSDKARIIRLLEERETAKWKAELQRRDAEQKLLQEKTEAIHNVANIPSVLLAALPDAAMRRKLVGHTRQLITALLRTPEDLNIRRLRNNNEHLIGDYGHPCLIAINSADGKQCLCAPAVNVAEVLWCRIGYSIRYTNVPNRSVESVRLEKRGEELVLPCGRPLSVHTYSPLGFEDYSERFFELVEPNVMEEPDDWMVWYNMMQEMERVLTELLSS</sequence>
<reference evidence="1 2" key="1">
    <citation type="submission" date="2015-07" db="EMBL/GenBank/DDBJ databases">
        <title>High-quality genome of monoxenous trypanosomatid Leptomonas pyrrhocoris.</title>
        <authorList>
            <person name="Flegontov P."/>
            <person name="Butenko A."/>
            <person name="Firsov S."/>
            <person name="Vlcek C."/>
            <person name="Logacheva M.D."/>
            <person name="Field M."/>
            <person name="Filatov D."/>
            <person name="Flegontova O."/>
            <person name="Gerasimov E."/>
            <person name="Jackson A.P."/>
            <person name="Kelly S."/>
            <person name="Opperdoes F."/>
            <person name="O'Reilly A."/>
            <person name="Votypka J."/>
            <person name="Yurchenko V."/>
            <person name="Lukes J."/>
        </authorList>
    </citation>
    <scope>NUCLEOTIDE SEQUENCE [LARGE SCALE GENOMIC DNA]</scope>
    <source>
        <strain evidence="1">H10</strain>
    </source>
</reference>
<protein>
    <recommendedName>
        <fullName evidence="3">PUB domain-containing protein</fullName>
    </recommendedName>
</protein>
<evidence type="ECO:0000313" key="1">
    <source>
        <dbReference type="EMBL" id="KPA81150.1"/>
    </source>
</evidence>
<dbReference type="VEuPathDB" id="TriTrypDB:LpyrH10_07_2990"/>
<evidence type="ECO:0008006" key="3">
    <source>
        <dbReference type="Google" id="ProtNLM"/>
    </source>
</evidence>
<dbReference type="AlphaFoldDB" id="A0A0M9G2L8"/>
<accession>A0A0M9G2L8</accession>
<dbReference type="EMBL" id="LGTL01000007">
    <property type="protein sequence ID" value="KPA81150.1"/>
    <property type="molecule type" value="Genomic_DNA"/>
</dbReference>
<dbReference type="Proteomes" id="UP000037923">
    <property type="component" value="Unassembled WGS sequence"/>
</dbReference>
<dbReference type="RefSeq" id="XP_015659589.1">
    <property type="nucleotide sequence ID" value="XM_015802188.1"/>
</dbReference>
<dbReference type="GeneID" id="26904783"/>